<dbReference type="OrthoDB" id="2687798at2759"/>
<dbReference type="Proteomes" id="UP000054007">
    <property type="component" value="Unassembled WGS sequence"/>
</dbReference>
<feature type="compositionally biased region" description="Basic and acidic residues" evidence="1">
    <location>
        <begin position="77"/>
        <end position="103"/>
    </location>
</feature>
<dbReference type="EMBL" id="KN880469">
    <property type="protein sequence ID" value="KIY70386.1"/>
    <property type="molecule type" value="Genomic_DNA"/>
</dbReference>
<dbReference type="AlphaFoldDB" id="A0A0D7BLA4"/>
<evidence type="ECO:0000256" key="1">
    <source>
        <dbReference type="SAM" id="MobiDB-lite"/>
    </source>
</evidence>
<reference evidence="2 3" key="1">
    <citation type="journal article" date="2015" name="Fungal Genet. Biol.">
        <title>Evolution of novel wood decay mechanisms in Agaricales revealed by the genome sequences of Fistulina hepatica and Cylindrobasidium torrendii.</title>
        <authorList>
            <person name="Floudas D."/>
            <person name="Held B.W."/>
            <person name="Riley R."/>
            <person name="Nagy L.G."/>
            <person name="Koehler G."/>
            <person name="Ransdell A.S."/>
            <person name="Younus H."/>
            <person name="Chow J."/>
            <person name="Chiniquy J."/>
            <person name="Lipzen A."/>
            <person name="Tritt A."/>
            <person name="Sun H."/>
            <person name="Haridas S."/>
            <person name="LaButti K."/>
            <person name="Ohm R.A."/>
            <person name="Kues U."/>
            <person name="Blanchette R.A."/>
            <person name="Grigoriev I.V."/>
            <person name="Minto R.E."/>
            <person name="Hibbett D.S."/>
        </authorList>
    </citation>
    <scope>NUCLEOTIDE SEQUENCE [LARGE SCALE GENOMIC DNA]</scope>
    <source>
        <strain evidence="2 3">FP15055 ss-10</strain>
    </source>
</reference>
<protein>
    <submittedName>
        <fullName evidence="2">Uncharacterized protein</fullName>
    </submittedName>
</protein>
<organism evidence="2 3">
    <name type="scientific">Cylindrobasidium torrendii FP15055 ss-10</name>
    <dbReference type="NCBI Taxonomy" id="1314674"/>
    <lineage>
        <taxon>Eukaryota</taxon>
        <taxon>Fungi</taxon>
        <taxon>Dikarya</taxon>
        <taxon>Basidiomycota</taxon>
        <taxon>Agaricomycotina</taxon>
        <taxon>Agaricomycetes</taxon>
        <taxon>Agaricomycetidae</taxon>
        <taxon>Agaricales</taxon>
        <taxon>Marasmiineae</taxon>
        <taxon>Physalacriaceae</taxon>
        <taxon>Cylindrobasidium</taxon>
    </lineage>
</organism>
<evidence type="ECO:0000313" key="3">
    <source>
        <dbReference type="Proteomes" id="UP000054007"/>
    </source>
</evidence>
<gene>
    <name evidence="2" type="ORF">CYLTODRAFT_187773</name>
</gene>
<evidence type="ECO:0000313" key="2">
    <source>
        <dbReference type="EMBL" id="KIY70386.1"/>
    </source>
</evidence>
<sequence length="117" mass="12583">MNTLTLLSRAVSRRSLHTTRVVLSAHTSDSYSKDVDASPPPDSKIHRVDPDGAAQKPYEQPTTKHSEVGAGAAFKTMSKDEPYKAPGPKERYGAVPELKKDVDENAGPAGKDSHGRS</sequence>
<keyword evidence="3" id="KW-1185">Reference proteome</keyword>
<proteinExistence type="predicted"/>
<name>A0A0D7BLA4_9AGAR</name>
<accession>A0A0D7BLA4</accession>
<feature type="region of interest" description="Disordered" evidence="1">
    <location>
        <begin position="23"/>
        <end position="117"/>
    </location>
</feature>